<name>A0A377J5M3_9HELI</name>
<dbReference type="Gene3D" id="3.30.420.360">
    <property type="match status" value="1"/>
</dbReference>
<gene>
    <name evidence="11" type="primary">hypF</name>
    <name evidence="11" type="ORF">NCTC12410_00958</name>
</gene>
<dbReference type="InterPro" id="IPR036046">
    <property type="entry name" value="Acylphosphatase-like_dom_sf"/>
</dbReference>
<dbReference type="GO" id="GO:0016743">
    <property type="term" value="F:carboxyl- or carbamoyltransferase activity"/>
    <property type="evidence" value="ECO:0007669"/>
    <property type="project" value="InterPro"/>
</dbReference>
<dbReference type="InterPro" id="IPR004421">
    <property type="entry name" value="Carbamoyltransferase_HypF"/>
</dbReference>
<keyword evidence="4" id="KW-0479">Metal-binding</keyword>
<dbReference type="NCBIfam" id="TIGR00143">
    <property type="entry name" value="hypF"/>
    <property type="match status" value="1"/>
</dbReference>
<dbReference type="SUPFAM" id="SSF55821">
    <property type="entry name" value="YrdC/RibB"/>
    <property type="match status" value="1"/>
</dbReference>
<feature type="domain" description="Acylphosphatase-like" evidence="9">
    <location>
        <begin position="1"/>
        <end position="111"/>
    </location>
</feature>
<protein>
    <recommendedName>
        <fullName evidence="8">acylphosphatase</fullName>
        <ecNumber evidence="8">3.6.1.7</ecNumber>
    </recommendedName>
</protein>
<dbReference type="UniPathway" id="UPA00335"/>
<comment type="pathway">
    <text evidence="1">Protein modification; [NiFe] hydrogenase maturation.</text>
</comment>
<dbReference type="RefSeq" id="WP_115011403.1">
    <property type="nucleotide sequence ID" value="NZ_UGHV01000001.1"/>
</dbReference>
<dbReference type="GO" id="GO:0003998">
    <property type="term" value="F:acylphosphatase activity"/>
    <property type="evidence" value="ECO:0007669"/>
    <property type="project" value="UniProtKB-EC"/>
</dbReference>
<evidence type="ECO:0000259" key="9">
    <source>
        <dbReference type="PROSITE" id="PS51160"/>
    </source>
</evidence>
<evidence type="ECO:0000313" key="12">
    <source>
        <dbReference type="Proteomes" id="UP000254841"/>
    </source>
</evidence>
<reference evidence="11 12" key="1">
    <citation type="submission" date="2018-06" db="EMBL/GenBank/DDBJ databases">
        <authorList>
            <consortium name="Pathogen Informatics"/>
            <person name="Doyle S."/>
        </authorList>
    </citation>
    <scope>NUCLEOTIDE SEQUENCE [LARGE SCALE GENOMIC DNA]</scope>
    <source>
        <strain evidence="11 12">NCTC12410</strain>
    </source>
</reference>
<dbReference type="Pfam" id="PF01300">
    <property type="entry name" value="Sua5_yciO_yrdC"/>
    <property type="match status" value="1"/>
</dbReference>
<dbReference type="AlphaFoldDB" id="A0A377J5M3"/>
<feature type="active site" evidence="8">
    <location>
        <position position="34"/>
    </location>
</feature>
<dbReference type="InterPro" id="IPR051060">
    <property type="entry name" value="Carbamoyltrans_HypF-like"/>
</dbReference>
<evidence type="ECO:0000256" key="4">
    <source>
        <dbReference type="ARBA" id="ARBA00022723"/>
    </source>
</evidence>
<evidence type="ECO:0000256" key="6">
    <source>
        <dbReference type="ARBA" id="ARBA00022833"/>
    </source>
</evidence>
<dbReference type="Gene3D" id="3.30.70.100">
    <property type="match status" value="1"/>
</dbReference>
<dbReference type="InterPro" id="IPR041440">
    <property type="entry name" value="HypF_C"/>
</dbReference>
<dbReference type="OrthoDB" id="9808093at2"/>
<accession>A0A377J5M3</accession>
<comment type="catalytic activity">
    <reaction evidence="7">
        <text>C-terminal L-cysteinyl-[HypE protein] + carbamoyl phosphate + ATP + H2O = C-terminal S-carboxamide-L-cysteinyl-[HypE protein] + AMP + phosphate + diphosphate + H(+)</text>
        <dbReference type="Rhea" id="RHEA:55636"/>
        <dbReference type="Rhea" id="RHEA-COMP:14247"/>
        <dbReference type="Rhea" id="RHEA-COMP:14392"/>
        <dbReference type="ChEBI" id="CHEBI:15377"/>
        <dbReference type="ChEBI" id="CHEBI:15378"/>
        <dbReference type="ChEBI" id="CHEBI:30616"/>
        <dbReference type="ChEBI" id="CHEBI:33019"/>
        <dbReference type="ChEBI" id="CHEBI:43474"/>
        <dbReference type="ChEBI" id="CHEBI:58228"/>
        <dbReference type="ChEBI" id="CHEBI:76913"/>
        <dbReference type="ChEBI" id="CHEBI:139126"/>
        <dbReference type="ChEBI" id="CHEBI:456215"/>
    </reaction>
</comment>
<dbReference type="InterPro" id="IPR011125">
    <property type="entry name" value="Znf_HypF"/>
</dbReference>
<keyword evidence="11" id="KW-0808">Transferase</keyword>
<dbReference type="InterPro" id="IPR006070">
    <property type="entry name" value="Sua5-like_dom"/>
</dbReference>
<dbReference type="Gene3D" id="3.30.420.40">
    <property type="match status" value="1"/>
</dbReference>
<dbReference type="GO" id="GO:0008270">
    <property type="term" value="F:zinc ion binding"/>
    <property type="evidence" value="ECO:0007669"/>
    <property type="project" value="UniProtKB-KW"/>
</dbReference>
<dbReference type="PANTHER" id="PTHR42959:SF1">
    <property type="entry name" value="CARBAMOYLTRANSFERASE HYPF"/>
    <property type="match status" value="1"/>
</dbReference>
<feature type="domain" description="YrdC-like" evidence="10">
    <location>
        <begin position="262"/>
        <end position="447"/>
    </location>
</feature>
<evidence type="ECO:0000256" key="7">
    <source>
        <dbReference type="ARBA" id="ARBA00048220"/>
    </source>
</evidence>
<feature type="active site" evidence="8">
    <location>
        <position position="16"/>
    </location>
</feature>
<dbReference type="SUPFAM" id="SSF54975">
    <property type="entry name" value="Acylphosphatase/BLUF domain-like"/>
    <property type="match status" value="1"/>
</dbReference>
<dbReference type="Gene3D" id="3.90.870.30">
    <property type="match status" value="1"/>
</dbReference>
<comment type="catalytic activity">
    <reaction evidence="8">
        <text>an acyl phosphate + H2O = a carboxylate + phosphate + H(+)</text>
        <dbReference type="Rhea" id="RHEA:14965"/>
        <dbReference type="ChEBI" id="CHEBI:15377"/>
        <dbReference type="ChEBI" id="CHEBI:15378"/>
        <dbReference type="ChEBI" id="CHEBI:29067"/>
        <dbReference type="ChEBI" id="CHEBI:43474"/>
        <dbReference type="ChEBI" id="CHEBI:59918"/>
        <dbReference type="EC" id="3.6.1.7"/>
    </reaction>
</comment>
<keyword evidence="3" id="KW-0436">Ligase</keyword>
<dbReference type="Proteomes" id="UP000254841">
    <property type="component" value="Unassembled WGS sequence"/>
</dbReference>
<keyword evidence="8" id="KW-0378">Hydrolase</keyword>
<dbReference type="InterPro" id="IPR055128">
    <property type="entry name" value="HypF_C_2"/>
</dbReference>
<keyword evidence="6" id="KW-0862">Zinc</keyword>
<proteinExistence type="inferred from homology"/>
<evidence type="ECO:0000256" key="5">
    <source>
        <dbReference type="ARBA" id="ARBA00022771"/>
    </source>
</evidence>
<keyword evidence="5" id="KW-0863">Zinc-finger</keyword>
<dbReference type="EC" id="3.6.1.7" evidence="8"/>
<dbReference type="GO" id="GO:0003725">
    <property type="term" value="F:double-stranded RNA binding"/>
    <property type="evidence" value="ECO:0007669"/>
    <property type="project" value="InterPro"/>
</dbReference>
<dbReference type="EMBL" id="UGHV01000001">
    <property type="protein sequence ID" value="STO97136.1"/>
    <property type="molecule type" value="Genomic_DNA"/>
</dbReference>
<evidence type="ECO:0000256" key="8">
    <source>
        <dbReference type="PROSITE-ProRule" id="PRU00520"/>
    </source>
</evidence>
<evidence type="ECO:0000256" key="3">
    <source>
        <dbReference type="ARBA" id="ARBA00022598"/>
    </source>
</evidence>
<dbReference type="PROSITE" id="PS51160">
    <property type="entry name" value="ACYLPHOSPHATASE_3"/>
    <property type="match status" value="1"/>
</dbReference>
<dbReference type="GO" id="GO:0051604">
    <property type="term" value="P:protein maturation"/>
    <property type="evidence" value="ECO:0007669"/>
    <property type="project" value="TreeGrafter"/>
</dbReference>
<dbReference type="Gene3D" id="3.30.110.120">
    <property type="match status" value="1"/>
</dbReference>
<dbReference type="Pfam" id="PF00708">
    <property type="entry name" value="Acylphosphatase"/>
    <property type="match status" value="1"/>
</dbReference>
<dbReference type="PROSITE" id="PS51163">
    <property type="entry name" value="YRDC"/>
    <property type="match status" value="1"/>
</dbReference>
<evidence type="ECO:0000256" key="1">
    <source>
        <dbReference type="ARBA" id="ARBA00004711"/>
    </source>
</evidence>
<dbReference type="InterPro" id="IPR001792">
    <property type="entry name" value="Acylphosphatase-like_dom"/>
</dbReference>
<organism evidence="11 12">
    <name type="scientific">Helicobacter canis</name>
    <dbReference type="NCBI Taxonomy" id="29419"/>
    <lineage>
        <taxon>Bacteria</taxon>
        <taxon>Pseudomonadati</taxon>
        <taxon>Campylobacterota</taxon>
        <taxon>Epsilonproteobacteria</taxon>
        <taxon>Campylobacterales</taxon>
        <taxon>Helicobacteraceae</taxon>
        <taxon>Helicobacter</taxon>
    </lineage>
</organism>
<evidence type="ECO:0000256" key="2">
    <source>
        <dbReference type="ARBA" id="ARBA00008097"/>
    </source>
</evidence>
<evidence type="ECO:0000259" key="10">
    <source>
        <dbReference type="PROSITE" id="PS51163"/>
    </source>
</evidence>
<dbReference type="GO" id="GO:0016874">
    <property type="term" value="F:ligase activity"/>
    <property type="evidence" value="ECO:0007669"/>
    <property type="project" value="UniProtKB-KW"/>
</dbReference>
<dbReference type="Pfam" id="PF17788">
    <property type="entry name" value="HypF_C"/>
    <property type="match status" value="1"/>
</dbReference>
<dbReference type="PANTHER" id="PTHR42959">
    <property type="entry name" value="CARBAMOYLTRANSFERASE"/>
    <property type="match status" value="1"/>
</dbReference>
<evidence type="ECO:0000313" key="11">
    <source>
        <dbReference type="EMBL" id="STO97136.1"/>
    </source>
</evidence>
<sequence length="839" mass="91480">MVVLRFCGVVQGVGFRPLVYRTATELGLCGGVYNDHSNAIVLISPKKHLKLRAIKPMRLVRFYPCATALLDPSALESSMRLLDSLLPKLPALASISHIAIYPLYKAFSIIPSLAAIDLSALQAQFHILPSYLSTHLSPCSPNHLPNHSPNSPSISPTLPTIPTDSATCNDCLQEIFSPTSRFYHYHLCACTNCGARYSIIDSLPYDRARTSMRGFPLCAACKQDFRTPSSRFYHAQPISCNACSIELRLVDSRTNSVLARNYAGIELCARLLAQGEIVCIKGLGGFALICDSANEQAIARLRERKNRPHKPFAIMCKNLAQARELADLCKEEEDALTSLAAPIVLARIKSKAKPTPKPQKPELNTIGIVLANTPLHHLLLDIFPNPIIYTSANLESQPIITTAQEAASLAHITPYVLDIDREILHGIDDSIVRYIDSQIRPIRLARGQTPHITPLPCTNTAPLDSRSIIALGAGEKITPTLATATHAILTPYLGSLQSPKSLARLEDNLSVFLPHIPAPTLIISDTHPRFETTTLAHNLAKEHSATHLSLYHHHAHHCAIWGEMARDETERILSIVWDGSGLGADGSIWGGEFLLGDCKEIARVGHFMPFALLGGERAITEPKRIAYILAKCAGHSAMIARYEQILEPPLIALAELKPPVGHTTSSVGRLIDGVAHLLGLVDSITYQGQAGALLESIAQEAPTKDPYPYTITHSGIIQWQEMIAAICDDVLALESSFATQESTLESTFATKAHIAYKFLYTLAHIAKSFALRIIADGIRVGLSGGVFQNKLLCEILGSMLKESGITYSYHTLVPCNDGGIAFGQAIFASRVMLQYPNPR</sequence>
<dbReference type="InterPro" id="IPR017945">
    <property type="entry name" value="DHBP_synth_RibB-like_a/b_dom"/>
</dbReference>
<dbReference type="Pfam" id="PF07503">
    <property type="entry name" value="zf-HYPF"/>
    <property type="match status" value="2"/>
</dbReference>
<comment type="similarity">
    <text evidence="2">Belongs to the carbamoyltransferase HypF family.</text>
</comment>
<dbReference type="Pfam" id="PF22521">
    <property type="entry name" value="HypF_C_2"/>
    <property type="match status" value="1"/>
</dbReference>